<comment type="caution">
    <text evidence="5">The sequence shown here is derived from an EMBL/GenBank/DDBJ whole genome shotgun (WGS) entry which is preliminary data.</text>
</comment>
<feature type="signal peptide" evidence="3">
    <location>
        <begin position="1"/>
        <end position="20"/>
    </location>
</feature>
<evidence type="ECO:0000256" key="1">
    <source>
        <dbReference type="ARBA" id="ARBA00022801"/>
    </source>
</evidence>
<evidence type="ECO:0000313" key="6">
    <source>
        <dbReference type="Proteomes" id="UP000589351"/>
    </source>
</evidence>
<evidence type="ECO:0000256" key="3">
    <source>
        <dbReference type="SAM" id="SignalP"/>
    </source>
</evidence>
<reference evidence="5 6" key="1">
    <citation type="submission" date="2020-07" db="EMBL/GenBank/DDBJ databases">
        <authorList>
            <person name="Criscuolo A."/>
        </authorList>
    </citation>
    <scope>NUCLEOTIDE SEQUENCE [LARGE SCALE GENOMIC DNA]</scope>
    <source>
        <strain evidence="5">CIP111649</strain>
    </source>
</reference>
<gene>
    <name evidence="5" type="primary">yocH</name>
    <name evidence="5" type="ORF">JEODO184_00508</name>
</gene>
<dbReference type="InterPro" id="IPR010618">
    <property type="entry name" value="RPF"/>
</dbReference>
<dbReference type="Proteomes" id="UP000589351">
    <property type="component" value="Unassembled WGS sequence"/>
</dbReference>
<keyword evidence="2" id="KW-0326">Glycosidase</keyword>
<sequence>MKKLLALGAVAAVSTTVAYSAEASSYTVEAGDSLWVLAEDHDVSIEDIKKDNDLKTDVIVPGQVLEIGEDKEETKKEDKEEKTGKTDTYKIEAGDTLSDIAAKFEVSVRELKEWNNLSSDIIFVGKEIIVSSDSAPKAAPVQEESSAPVVEESEDVAQEEVVEEVEEEQIQTQNVATTVNTNSGLNWGALAACESGGNANAVSSNGLYHGLYQFDAQTWQSVGGSGVASQASAAEQTQRAQILYNQRGASPWPVCGSRL</sequence>
<name>A0A6V7R8L5_9STAP</name>
<dbReference type="PANTHER" id="PTHR33734:SF22">
    <property type="entry name" value="MEMBRANE-BOUND LYTIC MUREIN TRANSGLYCOSYLASE D"/>
    <property type="match status" value="1"/>
</dbReference>
<keyword evidence="1" id="KW-0378">Hydrolase</keyword>
<dbReference type="Pfam" id="PF01476">
    <property type="entry name" value="LysM"/>
    <property type="match status" value="2"/>
</dbReference>
<feature type="chain" id="PRO_5039342079" evidence="3">
    <location>
        <begin position="21"/>
        <end position="259"/>
    </location>
</feature>
<dbReference type="AlphaFoldDB" id="A0A6V7R8L5"/>
<dbReference type="EMBL" id="CAJEWD010000004">
    <property type="protein sequence ID" value="CAD2073626.1"/>
    <property type="molecule type" value="Genomic_DNA"/>
</dbReference>
<evidence type="ECO:0000259" key="4">
    <source>
        <dbReference type="PROSITE" id="PS51782"/>
    </source>
</evidence>
<dbReference type="CDD" id="cd00118">
    <property type="entry name" value="LysM"/>
    <property type="match status" value="2"/>
</dbReference>
<dbReference type="SUPFAM" id="SSF53955">
    <property type="entry name" value="Lysozyme-like"/>
    <property type="match status" value="1"/>
</dbReference>
<dbReference type="Gene3D" id="1.10.530.10">
    <property type="match status" value="1"/>
</dbReference>
<dbReference type="SMART" id="SM00257">
    <property type="entry name" value="LysM"/>
    <property type="match status" value="2"/>
</dbReference>
<feature type="domain" description="LysM" evidence="4">
    <location>
        <begin position="87"/>
        <end position="130"/>
    </location>
</feature>
<dbReference type="InterPro" id="IPR023346">
    <property type="entry name" value="Lysozyme-like_dom_sf"/>
</dbReference>
<dbReference type="Pfam" id="PF06737">
    <property type="entry name" value="Transglycosylas"/>
    <property type="match status" value="1"/>
</dbReference>
<feature type="domain" description="LysM" evidence="4">
    <location>
        <begin position="24"/>
        <end position="67"/>
    </location>
</feature>
<dbReference type="InterPro" id="IPR036779">
    <property type="entry name" value="LysM_dom_sf"/>
</dbReference>
<dbReference type="SUPFAM" id="SSF54106">
    <property type="entry name" value="LysM domain"/>
    <property type="match status" value="2"/>
</dbReference>
<proteinExistence type="predicted"/>
<dbReference type="GO" id="GO:0016798">
    <property type="term" value="F:hydrolase activity, acting on glycosyl bonds"/>
    <property type="evidence" value="ECO:0007669"/>
    <property type="project" value="UniProtKB-KW"/>
</dbReference>
<protein>
    <submittedName>
        <fullName evidence="5">Cell wall-binding protein YocH</fullName>
    </submittedName>
</protein>
<evidence type="ECO:0000313" key="5">
    <source>
        <dbReference type="EMBL" id="CAD2073626.1"/>
    </source>
</evidence>
<dbReference type="CDD" id="cd13925">
    <property type="entry name" value="RPF"/>
    <property type="match status" value="1"/>
</dbReference>
<organism evidence="5 6">
    <name type="scientific">Jeotgalicoccus meleagridis</name>
    <dbReference type="NCBI Taxonomy" id="2759181"/>
    <lineage>
        <taxon>Bacteria</taxon>
        <taxon>Bacillati</taxon>
        <taxon>Bacillota</taxon>
        <taxon>Bacilli</taxon>
        <taxon>Bacillales</taxon>
        <taxon>Staphylococcaceae</taxon>
        <taxon>Jeotgalicoccus</taxon>
    </lineage>
</organism>
<dbReference type="GO" id="GO:0008932">
    <property type="term" value="F:lytic endotransglycosylase activity"/>
    <property type="evidence" value="ECO:0007669"/>
    <property type="project" value="TreeGrafter"/>
</dbReference>
<dbReference type="InterPro" id="IPR018392">
    <property type="entry name" value="LysM"/>
</dbReference>
<keyword evidence="3" id="KW-0732">Signal</keyword>
<dbReference type="PANTHER" id="PTHR33734">
    <property type="entry name" value="LYSM DOMAIN-CONTAINING GPI-ANCHORED PROTEIN 2"/>
    <property type="match status" value="1"/>
</dbReference>
<evidence type="ECO:0000256" key="2">
    <source>
        <dbReference type="ARBA" id="ARBA00023295"/>
    </source>
</evidence>
<keyword evidence="6" id="KW-1185">Reference proteome</keyword>
<dbReference type="Gene3D" id="3.10.350.10">
    <property type="entry name" value="LysM domain"/>
    <property type="match status" value="2"/>
</dbReference>
<accession>A0A6V7R8L5</accession>
<dbReference type="RefSeq" id="WP_185125057.1">
    <property type="nucleotide sequence ID" value="NZ_CAJEWD010000004.1"/>
</dbReference>
<dbReference type="PROSITE" id="PS51782">
    <property type="entry name" value="LYSM"/>
    <property type="match status" value="2"/>
</dbReference>